<evidence type="ECO:0000313" key="2">
    <source>
        <dbReference type="EMBL" id="MFD1221454.1"/>
    </source>
</evidence>
<dbReference type="InterPro" id="IPR051678">
    <property type="entry name" value="AGP_Transferase"/>
</dbReference>
<evidence type="ECO:0000313" key="3">
    <source>
        <dbReference type="Proteomes" id="UP001597180"/>
    </source>
</evidence>
<reference evidence="3" key="1">
    <citation type="journal article" date="2019" name="Int. J. Syst. Evol. Microbiol.">
        <title>The Global Catalogue of Microorganisms (GCM) 10K type strain sequencing project: providing services to taxonomists for standard genome sequencing and annotation.</title>
        <authorList>
            <consortium name="The Broad Institute Genomics Platform"/>
            <consortium name="The Broad Institute Genome Sequencing Center for Infectious Disease"/>
            <person name="Wu L."/>
            <person name="Ma J."/>
        </authorList>
    </citation>
    <scope>NUCLEOTIDE SEQUENCE [LARGE SCALE GENOMIC DNA]</scope>
    <source>
        <strain evidence="3">CCUG 53270</strain>
    </source>
</reference>
<dbReference type="RefSeq" id="WP_345585408.1">
    <property type="nucleotide sequence ID" value="NZ_BAABJG010000003.1"/>
</dbReference>
<dbReference type="SUPFAM" id="SSF56112">
    <property type="entry name" value="Protein kinase-like (PK-like)"/>
    <property type="match status" value="1"/>
</dbReference>
<dbReference type="Gene3D" id="3.90.1200.10">
    <property type="match status" value="1"/>
</dbReference>
<dbReference type="Pfam" id="PF01636">
    <property type="entry name" value="APH"/>
    <property type="match status" value="1"/>
</dbReference>
<proteinExistence type="predicted"/>
<dbReference type="PANTHER" id="PTHR21310:SF40">
    <property type="entry name" value="AMINOGLYCOSIDE PHOSPHOTRANSFERASE DOMAIN-CONTAINING PROTEIN-RELATED"/>
    <property type="match status" value="1"/>
</dbReference>
<sequence length="311" mass="34427">MGSIDAELSERVLGWVIRAVHPEATILSVQQLHGGVSSLVHGISLAVRGEVSSVVLRQFHNAEWVREEPDLAVREAESLRRAVQSVGVQTPRLIAFDATGDQCGMPALMMTRLEGSVVLEPREPNRWLQGMAEALAGIHAADASGFGWTFKPYTNAAKMDASSWSRYPDKWRMAAEIVQASRPEAVTRFIHRDYHPTNILWSGDKVSGVVDWVNGCLGPAGIDVGHCRVNLAQLHGVGAADAFLEYYRNRTGDSFQYDPYWDLVTLIDYAFWPPDVYEGWTAVGMNGLTKQIIIERLDSYLISVLDRVSGC</sequence>
<dbReference type="PANTHER" id="PTHR21310">
    <property type="entry name" value="AMINOGLYCOSIDE PHOSPHOTRANSFERASE-RELATED-RELATED"/>
    <property type="match status" value="1"/>
</dbReference>
<evidence type="ECO:0000259" key="1">
    <source>
        <dbReference type="Pfam" id="PF01636"/>
    </source>
</evidence>
<organism evidence="2 3">
    <name type="scientific">Paenibacillus vulneris</name>
    <dbReference type="NCBI Taxonomy" id="1133364"/>
    <lineage>
        <taxon>Bacteria</taxon>
        <taxon>Bacillati</taxon>
        <taxon>Bacillota</taxon>
        <taxon>Bacilli</taxon>
        <taxon>Bacillales</taxon>
        <taxon>Paenibacillaceae</taxon>
        <taxon>Paenibacillus</taxon>
    </lineage>
</organism>
<name>A0ABW3UMC7_9BACL</name>
<comment type="caution">
    <text evidence="2">The sequence shown here is derived from an EMBL/GenBank/DDBJ whole genome shotgun (WGS) entry which is preliminary data.</text>
</comment>
<protein>
    <submittedName>
        <fullName evidence="2">Phosphotransferase family protein</fullName>
    </submittedName>
</protein>
<dbReference type="InterPro" id="IPR002575">
    <property type="entry name" value="Aminoglycoside_PTrfase"/>
</dbReference>
<keyword evidence="3" id="KW-1185">Reference proteome</keyword>
<feature type="domain" description="Aminoglycoside phosphotransferase" evidence="1">
    <location>
        <begin position="48"/>
        <end position="250"/>
    </location>
</feature>
<accession>A0ABW3UMC7</accession>
<dbReference type="InterPro" id="IPR011009">
    <property type="entry name" value="Kinase-like_dom_sf"/>
</dbReference>
<dbReference type="Proteomes" id="UP001597180">
    <property type="component" value="Unassembled WGS sequence"/>
</dbReference>
<dbReference type="EMBL" id="JBHTLU010000019">
    <property type="protein sequence ID" value="MFD1221454.1"/>
    <property type="molecule type" value="Genomic_DNA"/>
</dbReference>
<gene>
    <name evidence="2" type="ORF">ACFQ4B_15140</name>
</gene>